<evidence type="ECO:0000256" key="9">
    <source>
        <dbReference type="ARBA" id="ARBA00023014"/>
    </source>
</evidence>
<keyword evidence="12" id="KW-1185">Reference proteome</keyword>
<comment type="cofactor">
    <cofactor evidence="1">
        <name>[4Fe-4S] cluster</name>
        <dbReference type="ChEBI" id="CHEBI:49883"/>
    </cofactor>
</comment>
<organism evidence="12 13">
    <name type="scientific">Macrostomum lignano</name>
    <dbReference type="NCBI Taxonomy" id="282301"/>
    <lineage>
        <taxon>Eukaryota</taxon>
        <taxon>Metazoa</taxon>
        <taxon>Spiralia</taxon>
        <taxon>Lophotrochozoa</taxon>
        <taxon>Platyhelminthes</taxon>
        <taxon>Rhabditophora</taxon>
        <taxon>Macrostomorpha</taxon>
        <taxon>Macrostomida</taxon>
        <taxon>Macrostomidae</taxon>
        <taxon>Macrostomum</taxon>
    </lineage>
</organism>
<proteinExistence type="inferred from homology"/>
<protein>
    <recommendedName>
        <fullName evidence="3">DNA primase large subunit</fullName>
    </recommendedName>
</protein>
<dbReference type="WBParaSite" id="maker-uti_cns_0003587-snap-gene-0.10-mRNA-1">
    <property type="protein sequence ID" value="maker-uti_cns_0003587-snap-gene-0.10-mRNA-1"/>
    <property type="gene ID" value="maker-uti_cns_0003587-snap-gene-0.10"/>
</dbReference>
<sequence length="464" mass="51530">MEITESKGSSAEPQVRLQFYRDPPSGSEQLDTVQNLCLARLRLLKAVEEVGQDMIKGSKEYMERLKMKLGKLDLGASLLTTSGVHVDGLRFREEIRRDVLSHFLLRLAMCRTEDQRRWFITQETDLFRLRFQLEQNADSRFSAVAAFLSANGIHFDSLSDAERSDLAPELLAATPGIGSDAELATVAFYRAHFTEALDLVRSRRVYLRDGFAYVPETGVVSMATTRFRAHLSHQLAVACRALPYLGEDARLWCSAARLTSWLRPASRPACSICTLPCAAIIISGTLAVDGDKFAKEYAYGIRYNYGKEGKRADFSPYSCVRIITTNQPGQGDSHGCPFRHCGADLLAQRLQAAGISQDQAQGILTRAKDSQYQLACRDYFRAVHKLSSDHEVSINHPNQYYEESRALLLGNGQQQQSARAPVRVTKVKAAPAATAAGSQAAESDWLDETIDQEMSQVDLSAYEA</sequence>
<dbReference type="Gene3D" id="1.20.930.80">
    <property type="match status" value="1"/>
</dbReference>
<evidence type="ECO:0000256" key="2">
    <source>
        <dbReference type="ARBA" id="ARBA00010564"/>
    </source>
</evidence>
<dbReference type="GO" id="GO:0051539">
    <property type="term" value="F:4 iron, 4 sulfur cluster binding"/>
    <property type="evidence" value="ECO:0007669"/>
    <property type="project" value="UniProtKB-KW"/>
</dbReference>
<dbReference type="GO" id="GO:0005658">
    <property type="term" value="C:alpha DNA polymerase:primase complex"/>
    <property type="evidence" value="ECO:0007669"/>
    <property type="project" value="TreeGrafter"/>
</dbReference>
<dbReference type="Pfam" id="PF04104">
    <property type="entry name" value="DNA_primase_lrg"/>
    <property type="match status" value="1"/>
</dbReference>
<keyword evidence="5" id="KW-0639">Primosome</keyword>
<evidence type="ECO:0000256" key="4">
    <source>
        <dbReference type="ARBA" id="ARBA00022485"/>
    </source>
</evidence>
<dbReference type="InterPro" id="IPR007238">
    <property type="entry name" value="DNA_primase_lsu_euk/arc"/>
</dbReference>
<keyword evidence="10" id="KW-0238">DNA-binding</keyword>
<evidence type="ECO:0000256" key="1">
    <source>
        <dbReference type="ARBA" id="ARBA00001966"/>
    </source>
</evidence>
<name>A0A1I8GZE1_9PLAT</name>
<dbReference type="PANTHER" id="PTHR10537:SF3">
    <property type="entry name" value="DNA PRIMASE LARGE SUBUNIT"/>
    <property type="match status" value="1"/>
</dbReference>
<keyword evidence="7" id="KW-0479">Metal-binding</keyword>
<dbReference type="GO" id="GO:0006269">
    <property type="term" value="P:DNA replication, synthesis of primer"/>
    <property type="evidence" value="ECO:0007669"/>
    <property type="project" value="UniProtKB-KW"/>
</dbReference>
<evidence type="ECO:0000313" key="12">
    <source>
        <dbReference type="Proteomes" id="UP000095280"/>
    </source>
</evidence>
<keyword evidence="9" id="KW-0411">Iron-sulfur</keyword>
<dbReference type="GO" id="GO:0046872">
    <property type="term" value="F:metal ion binding"/>
    <property type="evidence" value="ECO:0007669"/>
    <property type="project" value="UniProtKB-KW"/>
</dbReference>
<dbReference type="Pfam" id="PF26466">
    <property type="entry name" value="DNA_primase_lrg_N"/>
    <property type="match status" value="1"/>
</dbReference>
<dbReference type="GO" id="GO:0006270">
    <property type="term" value="P:DNA replication initiation"/>
    <property type="evidence" value="ECO:0007669"/>
    <property type="project" value="TreeGrafter"/>
</dbReference>
<dbReference type="InterPro" id="IPR016558">
    <property type="entry name" value="DNA_primase_lsu_euk"/>
</dbReference>
<evidence type="ECO:0000256" key="5">
    <source>
        <dbReference type="ARBA" id="ARBA00022515"/>
    </source>
</evidence>
<keyword evidence="8" id="KW-0408">Iron</keyword>
<accession>A0A1I8GZE1</accession>
<keyword evidence="4" id="KW-0004">4Fe-4S</keyword>
<keyword evidence="6" id="KW-0235">DNA replication</keyword>
<dbReference type="CDD" id="cd07322">
    <property type="entry name" value="PriL_PriS_Eukaryotic"/>
    <property type="match status" value="1"/>
</dbReference>
<evidence type="ECO:0000256" key="3">
    <source>
        <dbReference type="ARBA" id="ARBA00019038"/>
    </source>
</evidence>
<dbReference type="InterPro" id="IPR058560">
    <property type="entry name" value="DNA_primase_C"/>
</dbReference>
<dbReference type="GO" id="GO:0003677">
    <property type="term" value="F:DNA binding"/>
    <property type="evidence" value="ECO:0007669"/>
    <property type="project" value="UniProtKB-KW"/>
</dbReference>
<evidence type="ECO:0000256" key="7">
    <source>
        <dbReference type="ARBA" id="ARBA00022723"/>
    </source>
</evidence>
<dbReference type="AlphaFoldDB" id="A0A1I8GZE1"/>
<feature type="domain" description="DNA primase large subunit C-terminal" evidence="11">
    <location>
        <begin position="289"/>
        <end position="401"/>
    </location>
</feature>
<dbReference type="Proteomes" id="UP000095280">
    <property type="component" value="Unplaced"/>
</dbReference>
<reference evidence="13" key="1">
    <citation type="submission" date="2016-11" db="UniProtKB">
        <authorList>
            <consortium name="WormBaseParasite"/>
        </authorList>
    </citation>
    <scope>IDENTIFICATION</scope>
</reference>
<evidence type="ECO:0000256" key="10">
    <source>
        <dbReference type="ARBA" id="ARBA00023125"/>
    </source>
</evidence>
<evidence type="ECO:0000256" key="6">
    <source>
        <dbReference type="ARBA" id="ARBA00022705"/>
    </source>
</evidence>
<comment type="similarity">
    <text evidence="2">Belongs to the eukaryotic-type primase large subunit family.</text>
</comment>
<evidence type="ECO:0000256" key="8">
    <source>
        <dbReference type="ARBA" id="ARBA00023004"/>
    </source>
</evidence>
<dbReference type="PANTHER" id="PTHR10537">
    <property type="entry name" value="DNA PRIMASE LARGE SUBUNIT"/>
    <property type="match status" value="1"/>
</dbReference>
<evidence type="ECO:0000259" key="11">
    <source>
        <dbReference type="Pfam" id="PF04104"/>
    </source>
</evidence>
<evidence type="ECO:0000313" key="13">
    <source>
        <dbReference type="WBParaSite" id="maker-uti_cns_0003587-snap-gene-0.10-mRNA-1"/>
    </source>
</evidence>